<keyword evidence="2" id="KW-1185">Reference proteome</keyword>
<dbReference type="Proteomes" id="UP000821845">
    <property type="component" value="Chromosome 11"/>
</dbReference>
<evidence type="ECO:0000313" key="2">
    <source>
        <dbReference type="Proteomes" id="UP000821845"/>
    </source>
</evidence>
<protein>
    <submittedName>
        <fullName evidence="1">Uncharacterized protein</fullName>
    </submittedName>
</protein>
<accession>A0ACB7T3X0</accession>
<gene>
    <name evidence="1" type="ORF">HPB50_020984</name>
</gene>
<comment type="caution">
    <text evidence="1">The sequence shown here is derived from an EMBL/GenBank/DDBJ whole genome shotgun (WGS) entry which is preliminary data.</text>
</comment>
<name>A0ACB7T3X0_HYAAI</name>
<dbReference type="EMBL" id="CM023491">
    <property type="protein sequence ID" value="KAH6941620.1"/>
    <property type="molecule type" value="Genomic_DNA"/>
</dbReference>
<proteinExistence type="predicted"/>
<sequence>MCFNNETCCLLLNGSYFCCDYPRATCCEDYDSCCPEGYICIVTLQKCKKTTTGEMVPMRSRRAVRRDCPKTDTRPSLTSDITCPDGHKCTYGQTCCHVSGTRYGCCSLPNAVCCEDDKHCCPAGYACNVPLGTCVFGDVSAPMVEKVPGFVDAGLIRPRVPVNQFCPDGNECDDEQTCCQMQSGSYGCCPYNQAVCCDDRQHCCPQGYTCDTHAGRCLHGNLTASLHRITPRHASGTLNRIPVDETKTTCPDESICPDNTTCCKSGNYYQCCPFREATCCSDGQHCCPKGYDCDEAHHMCRRSRRTEDLPWLN</sequence>
<organism evidence="1 2">
    <name type="scientific">Hyalomma asiaticum</name>
    <name type="common">Tick</name>
    <dbReference type="NCBI Taxonomy" id="266040"/>
    <lineage>
        <taxon>Eukaryota</taxon>
        <taxon>Metazoa</taxon>
        <taxon>Ecdysozoa</taxon>
        <taxon>Arthropoda</taxon>
        <taxon>Chelicerata</taxon>
        <taxon>Arachnida</taxon>
        <taxon>Acari</taxon>
        <taxon>Parasitiformes</taxon>
        <taxon>Ixodida</taxon>
        <taxon>Ixodoidea</taxon>
        <taxon>Ixodidae</taxon>
        <taxon>Hyalomminae</taxon>
        <taxon>Hyalomma</taxon>
    </lineage>
</organism>
<evidence type="ECO:0000313" key="1">
    <source>
        <dbReference type="EMBL" id="KAH6941620.1"/>
    </source>
</evidence>
<reference evidence="1" key="1">
    <citation type="submission" date="2020-05" db="EMBL/GenBank/DDBJ databases">
        <title>Large-scale comparative analyses of tick genomes elucidate their genetic diversity and vector capacities.</title>
        <authorList>
            <person name="Jia N."/>
            <person name="Wang J."/>
            <person name="Shi W."/>
            <person name="Du L."/>
            <person name="Sun Y."/>
            <person name="Zhan W."/>
            <person name="Jiang J."/>
            <person name="Wang Q."/>
            <person name="Zhang B."/>
            <person name="Ji P."/>
            <person name="Sakyi L.B."/>
            <person name="Cui X."/>
            <person name="Yuan T."/>
            <person name="Jiang B."/>
            <person name="Yang W."/>
            <person name="Lam T.T.-Y."/>
            <person name="Chang Q."/>
            <person name="Ding S."/>
            <person name="Wang X."/>
            <person name="Zhu J."/>
            <person name="Ruan X."/>
            <person name="Zhao L."/>
            <person name="Wei J."/>
            <person name="Que T."/>
            <person name="Du C."/>
            <person name="Cheng J."/>
            <person name="Dai P."/>
            <person name="Han X."/>
            <person name="Huang E."/>
            <person name="Gao Y."/>
            <person name="Liu J."/>
            <person name="Shao H."/>
            <person name="Ye R."/>
            <person name="Li L."/>
            <person name="Wei W."/>
            <person name="Wang X."/>
            <person name="Wang C."/>
            <person name="Yang T."/>
            <person name="Huo Q."/>
            <person name="Li W."/>
            <person name="Guo W."/>
            <person name="Chen H."/>
            <person name="Zhou L."/>
            <person name="Ni X."/>
            <person name="Tian J."/>
            <person name="Zhou Y."/>
            <person name="Sheng Y."/>
            <person name="Liu T."/>
            <person name="Pan Y."/>
            <person name="Xia L."/>
            <person name="Li J."/>
            <person name="Zhao F."/>
            <person name="Cao W."/>
        </authorList>
    </citation>
    <scope>NUCLEOTIDE SEQUENCE</scope>
    <source>
        <strain evidence="1">Hyas-2018</strain>
    </source>
</reference>